<sequence>MYPAKTGGKKFIALFCEYLNNVEPITLISVTDNEVPAALQNNFIGLMNSSVLRYANPLLFFKLRRIIKQQGITDIIMVHPYFGWLVALLKFFTGVQLSLLSHNIESIRFKSMGKWWWRIMWWYEKNTHRIIDHNFFVTPEDAAFAIAHYKLSTNKCHVITYGIEWQQAPSLQSQQQCGTILRERYNIQTNETIILFNGTLDYLPNAEAVDYILNNINPLLLAHTNYHYKIIICGKGLADRYEQLTSYQDKNIIYAGFVDDINIYFKGADIFINPVISGGGIKTKLVEALGNNLTAISCANGALGIPQQIVGEKLTIVPDFEWQTFVNAIIKAPITTQIGPDFFNYFYWGNIAAKAAGIITSKTHK</sequence>
<dbReference type="Gene3D" id="3.40.50.2000">
    <property type="entry name" value="Glycogen Phosphorylase B"/>
    <property type="match status" value="2"/>
</dbReference>
<evidence type="ECO:0000313" key="2">
    <source>
        <dbReference type="EMBL" id="MFC4261696.1"/>
    </source>
</evidence>
<name>A0ABV8QN31_9BACT</name>
<keyword evidence="2" id="KW-0328">Glycosyltransferase</keyword>
<dbReference type="SUPFAM" id="SSF53756">
    <property type="entry name" value="UDP-Glycosyltransferase/glycogen phosphorylase"/>
    <property type="match status" value="1"/>
</dbReference>
<keyword evidence="3" id="KW-1185">Reference proteome</keyword>
<dbReference type="Pfam" id="PF13692">
    <property type="entry name" value="Glyco_trans_1_4"/>
    <property type="match status" value="1"/>
</dbReference>
<comment type="caution">
    <text evidence="2">The sequence shown here is derived from an EMBL/GenBank/DDBJ whole genome shotgun (WGS) entry which is preliminary data.</text>
</comment>
<dbReference type="EMBL" id="JBHSCZ010000001">
    <property type="protein sequence ID" value="MFC4261696.1"/>
    <property type="molecule type" value="Genomic_DNA"/>
</dbReference>
<dbReference type="EC" id="2.4.-.-" evidence="2"/>
<organism evidence="2 3">
    <name type="scientific">Ferruginibacter yonginensis</name>
    <dbReference type="NCBI Taxonomy" id="1310416"/>
    <lineage>
        <taxon>Bacteria</taxon>
        <taxon>Pseudomonadati</taxon>
        <taxon>Bacteroidota</taxon>
        <taxon>Chitinophagia</taxon>
        <taxon>Chitinophagales</taxon>
        <taxon>Chitinophagaceae</taxon>
        <taxon>Ferruginibacter</taxon>
    </lineage>
</organism>
<keyword evidence="2" id="KW-0808">Transferase</keyword>
<proteinExistence type="predicted"/>
<dbReference type="CDD" id="cd03801">
    <property type="entry name" value="GT4_PimA-like"/>
    <property type="match status" value="1"/>
</dbReference>
<dbReference type="RefSeq" id="WP_379706528.1">
    <property type="nucleotide sequence ID" value="NZ_JBHSCZ010000001.1"/>
</dbReference>
<feature type="domain" description="Glycosyltransferase subfamily 4-like N-terminal" evidence="1">
    <location>
        <begin position="53"/>
        <end position="163"/>
    </location>
</feature>
<reference evidence="3" key="1">
    <citation type="journal article" date="2019" name="Int. J. Syst. Evol. Microbiol.">
        <title>The Global Catalogue of Microorganisms (GCM) 10K type strain sequencing project: providing services to taxonomists for standard genome sequencing and annotation.</title>
        <authorList>
            <consortium name="The Broad Institute Genomics Platform"/>
            <consortium name="The Broad Institute Genome Sequencing Center for Infectious Disease"/>
            <person name="Wu L."/>
            <person name="Ma J."/>
        </authorList>
    </citation>
    <scope>NUCLEOTIDE SEQUENCE [LARGE SCALE GENOMIC DNA]</scope>
    <source>
        <strain evidence="3">CECT 8289</strain>
    </source>
</reference>
<accession>A0ABV8QN31</accession>
<evidence type="ECO:0000313" key="3">
    <source>
        <dbReference type="Proteomes" id="UP001595907"/>
    </source>
</evidence>
<dbReference type="Pfam" id="PF13439">
    <property type="entry name" value="Glyco_transf_4"/>
    <property type="match status" value="1"/>
</dbReference>
<protein>
    <submittedName>
        <fullName evidence="2">Glycosyltransferase family 4 protein</fullName>
        <ecNumber evidence="2">2.4.-.-</ecNumber>
    </submittedName>
</protein>
<gene>
    <name evidence="2" type="ORF">ACFOWM_02295</name>
</gene>
<dbReference type="GO" id="GO:0016757">
    <property type="term" value="F:glycosyltransferase activity"/>
    <property type="evidence" value="ECO:0007669"/>
    <property type="project" value="UniProtKB-KW"/>
</dbReference>
<dbReference type="InterPro" id="IPR028098">
    <property type="entry name" value="Glyco_trans_4-like_N"/>
</dbReference>
<evidence type="ECO:0000259" key="1">
    <source>
        <dbReference type="Pfam" id="PF13439"/>
    </source>
</evidence>
<dbReference type="Proteomes" id="UP001595907">
    <property type="component" value="Unassembled WGS sequence"/>
</dbReference>